<keyword evidence="1" id="KW-0472">Membrane</keyword>
<dbReference type="AlphaFoldDB" id="A7IBV7"/>
<gene>
    <name evidence="2" type="ordered locus">Xaut_0242</name>
</gene>
<accession>A7IBV7</accession>
<keyword evidence="1" id="KW-1133">Transmembrane helix</keyword>
<sequence>MRPRSISPFPSTFGTTVAINAKLTMASLFGWAAFAMWPGSFDWWGFWLLAGFCAVAAVGLAIEAVRLMVQVYQRERIIEAYLALGGAAKSSEMASDARLRDAGMR</sequence>
<feature type="transmembrane region" description="Helical" evidence="1">
    <location>
        <begin position="12"/>
        <end position="34"/>
    </location>
</feature>
<dbReference type="STRING" id="78245.Xaut_0242"/>
<organism evidence="2 3">
    <name type="scientific">Xanthobacter autotrophicus (strain ATCC BAA-1158 / Py2)</name>
    <dbReference type="NCBI Taxonomy" id="78245"/>
    <lineage>
        <taxon>Bacteria</taxon>
        <taxon>Pseudomonadati</taxon>
        <taxon>Pseudomonadota</taxon>
        <taxon>Alphaproteobacteria</taxon>
        <taxon>Hyphomicrobiales</taxon>
        <taxon>Xanthobacteraceae</taxon>
        <taxon>Xanthobacter</taxon>
    </lineage>
</organism>
<evidence type="ECO:0000313" key="2">
    <source>
        <dbReference type="EMBL" id="ABS65500.1"/>
    </source>
</evidence>
<dbReference type="EMBL" id="CP000781">
    <property type="protein sequence ID" value="ABS65500.1"/>
    <property type="molecule type" value="Genomic_DNA"/>
</dbReference>
<dbReference type="Proteomes" id="UP000002417">
    <property type="component" value="Chromosome"/>
</dbReference>
<reference evidence="2 3" key="1">
    <citation type="submission" date="2007-07" db="EMBL/GenBank/DDBJ databases">
        <title>Complete sequence of chromosome of Xanthobacter autotrophicus Py2.</title>
        <authorList>
            <consortium name="US DOE Joint Genome Institute"/>
            <person name="Copeland A."/>
            <person name="Lucas S."/>
            <person name="Lapidus A."/>
            <person name="Barry K."/>
            <person name="Glavina del Rio T."/>
            <person name="Hammon N."/>
            <person name="Israni S."/>
            <person name="Dalin E."/>
            <person name="Tice H."/>
            <person name="Pitluck S."/>
            <person name="Sims D."/>
            <person name="Brettin T."/>
            <person name="Bruce D."/>
            <person name="Detter J.C."/>
            <person name="Han C."/>
            <person name="Tapia R."/>
            <person name="Brainard J."/>
            <person name="Schmutz J."/>
            <person name="Larimer F."/>
            <person name="Land M."/>
            <person name="Hauser L."/>
            <person name="Kyrpides N."/>
            <person name="Kim E."/>
            <person name="Ensigns S.A."/>
            <person name="Richardson P."/>
        </authorList>
    </citation>
    <scope>NUCLEOTIDE SEQUENCE [LARGE SCALE GENOMIC DNA]</scope>
    <source>
        <strain evidence="3">ATCC BAA-1158 / Py2</strain>
    </source>
</reference>
<protein>
    <submittedName>
        <fullName evidence="2">Uncharacterized protein</fullName>
    </submittedName>
</protein>
<dbReference type="HOGENOM" id="CLU_2235529_0_0_5"/>
<name>A7IBV7_XANP2</name>
<proteinExistence type="predicted"/>
<keyword evidence="3" id="KW-1185">Reference proteome</keyword>
<evidence type="ECO:0000256" key="1">
    <source>
        <dbReference type="SAM" id="Phobius"/>
    </source>
</evidence>
<keyword evidence="1" id="KW-0812">Transmembrane</keyword>
<dbReference type="KEGG" id="xau:Xaut_0242"/>
<feature type="transmembrane region" description="Helical" evidence="1">
    <location>
        <begin position="46"/>
        <end position="69"/>
    </location>
</feature>
<evidence type="ECO:0000313" key="3">
    <source>
        <dbReference type="Proteomes" id="UP000002417"/>
    </source>
</evidence>